<name>A0A934VL87_9BACT</name>
<dbReference type="Pfam" id="PF13087">
    <property type="entry name" value="AAA_12"/>
    <property type="match status" value="1"/>
</dbReference>
<dbReference type="SUPFAM" id="SSF52540">
    <property type="entry name" value="P-loop containing nucleoside triphosphate hydrolases"/>
    <property type="match status" value="1"/>
</dbReference>
<feature type="domain" description="DNA2/NAM7 helicase helicase" evidence="2">
    <location>
        <begin position="1274"/>
        <end position="1363"/>
    </location>
</feature>
<dbReference type="PANTHER" id="PTHR10887">
    <property type="entry name" value="DNA2/NAM7 HELICASE FAMILY"/>
    <property type="match status" value="1"/>
</dbReference>
<evidence type="ECO:0000313" key="6">
    <source>
        <dbReference type="Proteomes" id="UP000604083"/>
    </source>
</evidence>
<dbReference type="Pfam" id="PF11784">
    <property type="entry name" value="DUF3320"/>
    <property type="match status" value="1"/>
</dbReference>
<feature type="domain" description="Restriction endonuclease type II-like" evidence="4">
    <location>
        <begin position="1629"/>
        <end position="1726"/>
    </location>
</feature>
<dbReference type="Gene3D" id="3.40.50.300">
    <property type="entry name" value="P-loop containing nucleotide triphosphate hydrolases"/>
    <property type="match status" value="3"/>
</dbReference>
<dbReference type="InterPro" id="IPR045055">
    <property type="entry name" value="DNA2/NAM7-like"/>
</dbReference>
<dbReference type="InterPro" id="IPR025103">
    <property type="entry name" value="DUF4011"/>
</dbReference>
<evidence type="ECO:0000259" key="3">
    <source>
        <dbReference type="Pfam" id="PF13087"/>
    </source>
</evidence>
<dbReference type="InterPro" id="IPR049468">
    <property type="entry name" value="Restrct_endonuc-II-like_dom"/>
</dbReference>
<sequence>MSLSPPTKEPEDVKCEGPTISLTIAPKIGFASQQNAVPLIRELALVNETDSPLEELTLTLTSHPAILEKKAWKVSQLKPGAVVHINDRHVSLDASLLGELTESLTSQVVLTLSQEEKVLARREECVEVLAKNQWGGIGSMAELLPAFCQPNEPAIDGLLKASSEVLRRSQQPGAIDGYSSKSRKRVWQLCAAIWVAVQELNLSYALPPASFESEGQKIRPPVRILEGGVATCLETALLFAAVFEQAGLNPFIVLTEGHAFTGVWLQPQEFSHPVVEDLATIRTRLELKELIVFETTLATKEGKPGFTQALAAGSAQLSEESFHAVIDIRRSRLRQIHPLASSGSSLIAKSSQVASTPDPGVLETPPVDLPAFDVEVEIEATTASDRLDQWQRRLLDLTTRNRLLHVPERAKIIPLLCEDPAQLEDELAAGDKIRLRGMPDLEAGGRDVDLYQEQNRESLQTALIRECAERGEVLSSLDEKKLDSRLTEIYRQSRTDLKEGGANTLFLALGFLKWKKTPDDTRSYRAPLILVPVTLTRKSAASGITMTLHEDEPRFNLTLWELLRQDLDLTLPGLDGDLPTDESGIDVKLIWQRVREATKEMAGFEVLPEVMLGNFSFAKFLMWKDLVERREQVLDNPVVSRLVNSGNEKDQALRMEGFPRESELDRDTPPGEIFAPLPADSSQLAAVIASARDFHFVLDGPPGTGKSQTIANMIAHNLALGRRVLFVAEKMAALEVVYRRLDKIGLADFCLEVHSNKTSKTEILKQLDRAWESSEELAAEEWQREADQLAKVRNDLNRIVHLLHRQHRNGLTIYQAVGRVVRDWTPGMISLQWERPQPHLLEEYEKMRSVCRTLELNAATLKKAPEEFVAISFDDWSSEWQETLIAQAREMGPRLQALVSAYQQFTKATTLPAENSEPGSILRLLPLGQLLLAAHGRHLAVAFEPGFGEKEASAQKLAALLSRYRACQTRLSTDYPPEVERSLDLAGIQVRLAEADKKFLFLGKMARKKVVKDFQARTSTPVTTKIDQDLITLTEMRALLAKIDPELHTLSGLEGVRGLETDEVALTEHLEFAQHLRSTISSLAQTPDELIAVRQAVKALLLDANELLSPEGPVALALHHLQDTAKKYEEVDSQFCRLSGLSSQDLSSERKLSLAQAICEHESRLRAWTHWQAAVNEACRLGLNPLVEAVQKGAVQTDGIVDQFELCYAKWFATRALDADEELRKFNAVEHQDLIGQFRALDDKFAELTTRYIRAKLSGQIPSKNEVTRRSGYDVLQHELQKQRRHKPLRQLASEMGDALTALAPCMLMSPLSIAQYLPVEQQLFDLVIFDEASQIAPWDAVGSVARGKHVVVAGDPRQMPPTNFFGRSNTSQDDDLSDDMESILDECLAAGVPRQGLTWHYRSRHESLIAFSNLRYYDGNLITFPSAVTSDRAVRWRRVEGLYAKGKGRTNQEEAKAMVQEVLIRLTDPEFGRAEKSLAIITLNSDQQRLIEDLLDQARRENPAIEHFFGDDCSEPVVVKNLETVQGDERDLILLGIGFGPSEPGGAMSMNFGPLNREGGWRRLNVALSRAREEMIVFTSFDSSHIDLNRTSARAVRDLKHFLEFAERGPEAFAMAVEGSLGGYESPFEEAVATELKNKGWEVVPQVGVSRFRIDLGIVHPDQKGNFLAGVECDGATYHRAATARDRDKVREEVLSGLGWNLVRIWSTDWWYDKQNSLEKLHAQLNELLERSRIEGSSEEEKVVDTDEKKRILPDEAPQVSSPAETEFQHEHESETVARVVAYEEAQLEKFAEQISAERFNDPAYDTVLRSLIRELIEVEAPISEKLVARKISKCHDFGRTGRLIRERILELAEHEFPNLEESDGVSFFWRDSEHPESLTVCRQPQEGQTGRRLDDIPAAEIRVAAQVTENPSELSQLARLLGINRLSAENRERLAEILNQARQN</sequence>
<dbReference type="FunFam" id="3.40.960.10:FF:000002">
    <property type="entry name" value="DNA helicase related protein"/>
    <property type="match status" value="1"/>
</dbReference>
<comment type="caution">
    <text evidence="5">The sequence shown here is derived from an EMBL/GenBank/DDBJ whole genome shotgun (WGS) entry which is preliminary data.</text>
</comment>
<dbReference type="InterPro" id="IPR047187">
    <property type="entry name" value="SF1_C_Upf1"/>
</dbReference>
<dbReference type="InterPro" id="IPR041677">
    <property type="entry name" value="DNA2/NAM7_AAA_11"/>
</dbReference>
<proteinExistence type="predicted"/>
<protein>
    <submittedName>
        <fullName evidence="5">DUF3320 domain-containing protein</fullName>
    </submittedName>
</protein>
<dbReference type="Pfam" id="PF18741">
    <property type="entry name" value="MTES_1575"/>
    <property type="match status" value="1"/>
</dbReference>
<dbReference type="EMBL" id="JAENIO010000023">
    <property type="protein sequence ID" value="MBK1834424.1"/>
    <property type="molecule type" value="Genomic_DNA"/>
</dbReference>
<dbReference type="InterPro" id="IPR021754">
    <property type="entry name" value="DUF3320"/>
</dbReference>
<keyword evidence="6" id="KW-1185">Reference proteome</keyword>
<evidence type="ECO:0000259" key="1">
    <source>
        <dbReference type="Pfam" id="PF11784"/>
    </source>
</evidence>
<feature type="domain" description="DNA2/NAM7 helicase-like C-terminal" evidence="3">
    <location>
        <begin position="1383"/>
        <end position="1580"/>
    </location>
</feature>
<evidence type="ECO:0000259" key="4">
    <source>
        <dbReference type="Pfam" id="PF18741"/>
    </source>
</evidence>
<feature type="domain" description="DUF3320" evidence="1">
    <location>
        <begin position="1800"/>
        <end position="1848"/>
    </location>
</feature>
<gene>
    <name evidence="5" type="ORF">JIN78_10170</name>
</gene>
<dbReference type="InterPro" id="IPR011335">
    <property type="entry name" value="Restrct_endonuc-II-like"/>
</dbReference>
<dbReference type="FunFam" id="3.40.50.300:FF:002063">
    <property type="entry name" value="DNA helicase related protein"/>
    <property type="match status" value="1"/>
</dbReference>
<accession>A0A934VL87</accession>
<dbReference type="GO" id="GO:0004386">
    <property type="term" value="F:helicase activity"/>
    <property type="evidence" value="ECO:0007669"/>
    <property type="project" value="InterPro"/>
</dbReference>
<dbReference type="PANTHER" id="PTHR10887:SF495">
    <property type="entry name" value="HELICASE SENATAXIN ISOFORM X1-RELATED"/>
    <property type="match status" value="1"/>
</dbReference>
<dbReference type="Pfam" id="PF13195">
    <property type="entry name" value="DUF4011"/>
    <property type="match status" value="1"/>
</dbReference>
<evidence type="ECO:0000313" key="5">
    <source>
        <dbReference type="EMBL" id="MBK1834424.1"/>
    </source>
</evidence>
<organism evidence="5 6">
    <name type="scientific">Roseibacillus ishigakijimensis</name>
    <dbReference type="NCBI Taxonomy" id="454146"/>
    <lineage>
        <taxon>Bacteria</taxon>
        <taxon>Pseudomonadati</taxon>
        <taxon>Verrucomicrobiota</taxon>
        <taxon>Verrucomicrobiia</taxon>
        <taxon>Verrucomicrobiales</taxon>
        <taxon>Verrucomicrobiaceae</taxon>
        <taxon>Roseibacillus</taxon>
    </lineage>
</organism>
<dbReference type="Gene3D" id="3.40.960.10">
    <property type="entry name" value="VSR Endonuclease"/>
    <property type="match status" value="1"/>
</dbReference>
<dbReference type="Proteomes" id="UP000604083">
    <property type="component" value="Unassembled WGS sequence"/>
</dbReference>
<dbReference type="InterPro" id="IPR041679">
    <property type="entry name" value="DNA2/NAM7-like_C"/>
</dbReference>
<dbReference type="InterPro" id="IPR027417">
    <property type="entry name" value="P-loop_NTPase"/>
</dbReference>
<dbReference type="RefSeq" id="WP_200391859.1">
    <property type="nucleotide sequence ID" value="NZ_JAENIO010000023.1"/>
</dbReference>
<evidence type="ECO:0000259" key="2">
    <source>
        <dbReference type="Pfam" id="PF13086"/>
    </source>
</evidence>
<dbReference type="SUPFAM" id="SSF52980">
    <property type="entry name" value="Restriction endonuclease-like"/>
    <property type="match status" value="1"/>
</dbReference>
<reference evidence="5" key="1">
    <citation type="submission" date="2021-01" db="EMBL/GenBank/DDBJ databases">
        <title>Modified the classification status of verrucomicrobia.</title>
        <authorList>
            <person name="Feng X."/>
        </authorList>
    </citation>
    <scope>NUCLEOTIDE SEQUENCE</scope>
    <source>
        <strain evidence="5">KCTC 12986</strain>
    </source>
</reference>
<dbReference type="CDD" id="cd18808">
    <property type="entry name" value="SF1_C_Upf1"/>
    <property type="match status" value="1"/>
</dbReference>
<dbReference type="Pfam" id="PF13086">
    <property type="entry name" value="AAA_11"/>
    <property type="match status" value="1"/>
</dbReference>